<comment type="caution">
    <text evidence="15">The sequence shown here is derived from an EMBL/GenBank/DDBJ whole genome shotgun (WGS) entry which is preliminary data.</text>
</comment>
<dbReference type="STRING" id="1524254.PHACT_13395"/>
<dbReference type="RefSeq" id="WP_070118781.1">
    <property type="nucleotide sequence ID" value="NZ_MASR01000002.1"/>
</dbReference>
<keyword evidence="8 13" id="KW-0460">Magnesium</keyword>
<keyword evidence="7 13" id="KW-0378">Hydrolase</keyword>
<dbReference type="GO" id="GO:0003677">
    <property type="term" value="F:DNA binding"/>
    <property type="evidence" value="ECO:0007669"/>
    <property type="project" value="UniProtKB-KW"/>
</dbReference>
<accession>A0A1E8CGC1</accession>
<keyword evidence="4 13" id="KW-0479">Metal-binding</keyword>
<comment type="subunit">
    <text evidence="13">Homodimer which binds Holliday junction (HJ) DNA. The HJ becomes 2-fold symmetrical on binding to RuvC with unstacked arms; it has a different conformation from HJ DNA in complex with RuvA. In the full resolvosome a probable DNA-RuvA(4)-RuvB(12)-RuvC(2) complex forms which resolves the HJ.</text>
</comment>
<dbReference type="GO" id="GO:0048476">
    <property type="term" value="C:Holliday junction resolvase complex"/>
    <property type="evidence" value="ECO:0007669"/>
    <property type="project" value="UniProtKB-UniRule"/>
</dbReference>
<keyword evidence="16" id="KW-1185">Reference proteome</keyword>
<evidence type="ECO:0000256" key="6">
    <source>
        <dbReference type="ARBA" id="ARBA00022763"/>
    </source>
</evidence>
<dbReference type="Gene3D" id="3.30.420.10">
    <property type="entry name" value="Ribonuclease H-like superfamily/Ribonuclease H"/>
    <property type="match status" value="1"/>
</dbReference>
<feature type="active site" evidence="13">
    <location>
        <position position="8"/>
    </location>
</feature>
<dbReference type="EC" id="3.1.21.10" evidence="13 14"/>
<name>A0A1E8CGC1_9GAMM</name>
<dbReference type="NCBIfam" id="TIGR00228">
    <property type="entry name" value="ruvC"/>
    <property type="match status" value="1"/>
</dbReference>
<evidence type="ECO:0000256" key="3">
    <source>
        <dbReference type="ARBA" id="ARBA00022722"/>
    </source>
</evidence>
<dbReference type="FunFam" id="3.30.420.10:FF:000002">
    <property type="entry name" value="Crossover junction endodeoxyribonuclease RuvC"/>
    <property type="match status" value="1"/>
</dbReference>
<keyword evidence="3 13" id="KW-0540">Nuclease</keyword>
<gene>
    <name evidence="13" type="primary">ruvC</name>
    <name evidence="15" type="ORF">PHACT_13395</name>
</gene>
<feature type="binding site" evidence="13">
    <location>
        <position position="67"/>
    </location>
    <ligand>
        <name>Mg(2+)</name>
        <dbReference type="ChEBI" id="CHEBI:18420"/>
        <label>2</label>
    </ligand>
</feature>
<dbReference type="GO" id="GO:0006310">
    <property type="term" value="P:DNA recombination"/>
    <property type="evidence" value="ECO:0007669"/>
    <property type="project" value="UniProtKB-UniRule"/>
</dbReference>
<feature type="binding site" evidence="13">
    <location>
        <position position="139"/>
    </location>
    <ligand>
        <name>Mg(2+)</name>
        <dbReference type="ChEBI" id="CHEBI:18420"/>
        <label>1</label>
    </ligand>
</feature>
<dbReference type="PANTHER" id="PTHR30194:SF3">
    <property type="entry name" value="CROSSOVER JUNCTION ENDODEOXYRIBONUCLEASE RUVC"/>
    <property type="match status" value="1"/>
</dbReference>
<feature type="binding site" evidence="13">
    <location>
        <position position="8"/>
    </location>
    <ligand>
        <name>Mg(2+)</name>
        <dbReference type="ChEBI" id="CHEBI:18420"/>
        <label>1</label>
    </ligand>
</feature>
<feature type="active site" evidence="13">
    <location>
        <position position="67"/>
    </location>
</feature>
<evidence type="ECO:0000256" key="7">
    <source>
        <dbReference type="ARBA" id="ARBA00022801"/>
    </source>
</evidence>
<dbReference type="InterPro" id="IPR036397">
    <property type="entry name" value="RNaseH_sf"/>
</dbReference>
<comment type="cofactor">
    <cofactor evidence="13">
        <name>Mg(2+)</name>
        <dbReference type="ChEBI" id="CHEBI:18420"/>
    </cofactor>
    <text evidence="13">Binds 2 Mg(2+) ion per subunit.</text>
</comment>
<dbReference type="GO" id="GO:0008821">
    <property type="term" value="F:crossover junction DNA endonuclease activity"/>
    <property type="evidence" value="ECO:0007669"/>
    <property type="project" value="UniProtKB-UniRule"/>
</dbReference>
<dbReference type="InterPro" id="IPR020563">
    <property type="entry name" value="X-over_junc_endoDNase_Mg_BS"/>
</dbReference>
<comment type="similarity">
    <text evidence="1 13">Belongs to the RuvC family.</text>
</comment>
<dbReference type="OrthoDB" id="9805499at2"/>
<dbReference type="InterPro" id="IPR002176">
    <property type="entry name" value="X-over_junc_endoDNase_RuvC"/>
</dbReference>
<dbReference type="GO" id="GO:0005737">
    <property type="term" value="C:cytoplasm"/>
    <property type="evidence" value="ECO:0007669"/>
    <property type="project" value="UniProtKB-SubCell"/>
</dbReference>
<dbReference type="EMBL" id="MASR01000002">
    <property type="protein sequence ID" value="OFE11531.1"/>
    <property type="molecule type" value="Genomic_DNA"/>
</dbReference>
<evidence type="ECO:0000256" key="5">
    <source>
        <dbReference type="ARBA" id="ARBA00022759"/>
    </source>
</evidence>
<reference evidence="16" key="1">
    <citation type="submission" date="2016-07" db="EMBL/GenBank/DDBJ databases">
        <authorList>
            <person name="Florea S."/>
            <person name="Webb J.S."/>
            <person name="Jaromczyk J."/>
            <person name="Schardl C.L."/>
        </authorList>
    </citation>
    <scope>NUCLEOTIDE SEQUENCE [LARGE SCALE GENOMIC DNA]</scope>
    <source>
        <strain evidence="16">KCTC 42131</strain>
    </source>
</reference>
<dbReference type="PANTHER" id="PTHR30194">
    <property type="entry name" value="CROSSOVER JUNCTION ENDODEOXYRIBONUCLEASE RUVC"/>
    <property type="match status" value="1"/>
</dbReference>
<dbReference type="InterPro" id="IPR012337">
    <property type="entry name" value="RNaseH-like_sf"/>
</dbReference>
<evidence type="ECO:0000256" key="9">
    <source>
        <dbReference type="ARBA" id="ARBA00023125"/>
    </source>
</evidence>
<feature type="active site" evidence="13">
    <location>
        <position position="139"/>
    </location>
</feature>
<comment type="subcellular location">
    <subcellularLocation>
        <location evidence="13">Cytoplasm</location>
    </subcellularLocation>
</comment>
<dbReference type="GO" id="GO:0006281">
    <property type="term" value="P:DNA repair"/>
    <property type="evidence" value="ECO:0007669"/>
    <property type="project" value="UniProtKB-UniRule"/>
</dbReference>
<proteinExistence type="inferred from homology"/>
<dbReference type="Pfam" id="PF02075">
    <property type="entry name" value="RuvC"/>
    <property type="match status" value="1"/>
</dbReference>
<keyword evidence="2 13" id="KW-0963">Cytoplasm</keyword>
<evidence type="ECO:0000256" key="12">
    <source>
        <dbReference type="ARBA" id="ARBA00029354"/>
    </source>
</evidence>
<sequence length="173" mass="18583">MTLILGIDPGSRATGFGIIESVGNRLKYVASGCIRPDLGEHPQRLKEIFRGISEVVEQYSPEECAIEEVFLGKSVSSALKLGQARGSAMVACLHLDLPVAEYTPRTVKQSVTGSGAADKTQVQHMVKVLLGLQGRLQADAADALAIAVCHANTRQSLIKVASARNFSRGRFHR</sequence>
<evidence type="ECO:0000256" key="10">
    <source>
        <dbReference type="ARBA" id="ARBA00023172"/>
    </source>
</evidence>
<organism evidence="15 16">
    <name type="scientific">Pseudohongiella acticola</name>
    <dbReference type="NCBI Taxonomy" id="1524254"/>
    <lineage>
        <taxon>Bacteria</taxon>
        <taxon>Pseudomonadati</taxon>
        <taxon>Pseudomonadota</taxon>
        <taxon>Gammaproteobacteria</taxon>
        <taxon>Pseudomonadales</taxon>
        <taxon>Pseudohongiellaceae</taxon>
        <taxon>Pseudohongiella</taxon>
    </lineage>
</organism>
<evidence type="ECO:0000256" key="1">
    <source>
        <dbReference type="ARBA" id="ARBA00009518"/>
    </source>
</evidence>
<dbReference type="HAMAP" id="MF_00034">
    <property type="entry name" value="RuvC"/>
    <property type="match status" value="1"/>
</dbReference>
<dbReference type="Proteomes" id="UP000175669">
    <property type="component" value="Unassembled WGS sequence"/>
</dbReference>
<evidence type="ECO:0000256" key="4">
    <source>
        <dbReference type="ARBA" id="ARBA00022723"/>
    </source>
</evidence>
<keyword evidence="9 13" id="KW-0238">DNA-binding</keyword>
<protein>
    <recommendedName>
        <fullName evidence="13 14">Crossover junction endodeoxyribonuclease RuvC</fullName>
        <ecNumber evidence="13 14">3.1.21.10</ecNumber>
    </recommendedName>
    <alternativeName>
        <fullName evidence="13">Holliday junction nuclease RuvC</fullName>
    </alternativeName>
    <alternativeName>
        <fullName evidence="13">Holliday junction resolvase RuvC</fullName>
    </alternativeName>
</protein>
<evidence type="ECO:0000256" key="13">
    <source>
        <dbReference type="HAMAP-Rule" id="MF_00034"/>
    </source>
</evidence>
<evidence type="ECO:0000313" key="16">
    <source>
        <dbReference type="Proteomes" id="UP000175669"/>
    </source>
</evidence>
<dbReference type="CDD" id="cd16962">
    <property type="entry name" value="RuvC"/>
    <property type="match status" value="1"/>
</dbReference>
<evidence type="ECO:0000256" key="14">
    <source>
        <dbReference type="NCBIfam" id="TIGR00228"/>
    </source>
</evidence>
<keyword evidence="5 13" id="KW-0255">Endonuclease</keyword>
<dbReference type="PROSITE" id="PS01321">
    <property type="entry name" value="RUVC"/>
    <property type="match status" value="1"/>
</dbReference>
<evidence type="ECO:0000256" key="11">
    <source>
        <dbReference type="ARBA" id="ARBA00023204"/>
    </source>
</evidence>
<keyword evidence="6 13" id="KW-0227">DNA damage</keyword>
<keyword evidence="10 13" id="KW-0233">DNA recombination</keyword>
<dbReference type="AlphaFoldDB" id="A0A1E8CGC1"/>
<keyword evidence="11 13" id="KW-0234">DNA repair</keyword>
<evidence type="ECO:0000313" key="15">
    <source>
        <dbReference type="EMBL" id="OFE11531.1"/>
    </source>
</evidence>
<comment type="catalytic activity">
    <reaction evidence="12 13">
        <text>Endonucleolytic cleavage at a junction such as a reciprocal single-stranded crossover between two homologous DNA duplexes (Holliday junction).</text>
        <dbReference type="EC" id="3.1.21.10"/>
    </reaction>
</comment>
<dbReference type="PRINTS" id="PR00696">
    <property type="entry name" value="RSOLVASERUVC"/>
</dbReference>
<dbReference type="GO" id="GO:0000287">
    <property type="term" value="F:magnesium ion binding"/>
    <property type="evidence" value="ECO:0007669"/>
    <property type="project" value="UniProtKB-UniRule"/>
</dbReference>
<evidence type="ECO:0000256" key="2">
    <source>
        <dbReference type="ARBA" id="ARBA00022490"/>
    </source>
</evidence>
<evidence type="ECO:0000256" key="8">
    <source>
        <dbReference type="ARBA" id="ARBA00022842"/>
    </source>
</evidence>
<dbReference type="SUPFAM" id="SSF53098">
    <property type="entry name" value="Ribonuclease H-like"/>
    <property type="match status" value="1"/>
</dbReference>
<comment type="function">
    <text evidence="13">The RuvA-RuvB-RuvC complex processes Holliday junction (HJ) DNA during genetic recombination and DNA repair. Endonuclease that resolves HJ intermediates. Cleaves cruciform DNA by making single-stranded nicks across the HJ at symmetrical positions within the homologous arms, yielding a 5'-phosphate and a 3'-hydroxyl group; requires a central core of homology in the junction. The consensus cleavage sequence is 5'-(A/T)TT(C/G)-3'. Cleavage occurs on the 3'-side of the TT dinucleotide at the point of strand exchange. HJ branch migration catalyzed by RuvA-RuvB allows RuvC to scan DNA until it finds its consensus sequence, where it cleaves and resolves the cruciform DNA.</text>
</comment>